<dbReference type="EMBL" id="CP104213">
    <property type="protein sequence ID" value="UWX65660.1"/>
    <property type="molecule type" value="Genomic_DNA"/>
</dbReference>
<dbReference type="SUPFAM" id="SSF51905">
    <property type="entry name" value="FAD/NAD(P)-binding domain"/>
    <property type="match status" value="1"/>
</dbReference>
<protein>
    <submittedName>
        <fullName evidence="2">FAD-dependent oxidoreductase</fullName>
    </submittedName>
</protein>
<evidence type="ECO:0000259" key="1">
    <source>
        <dbReference type="Pfam" id="PF01593"/>
    </source>
</evidence>
<sequence>MTAARTLQRAGQRVRVLEASAVVGGRVKSREQSGFTLDAGYQVLFEAYPAVQRQLDLSALDLVRIPPSAAIKLGSKEELLGDPRRDPGVIPGLLTASSLTVKDRLLFGRLAASVALVPPHTLLTGPDEPTRAYLKRMGFSDRVLECFFAPFFGGIFLKRDLSTGARLFRYYLRMLLSGPISLPRQGMSVLSEQLASELVSGSAITFNARALKLTPHSRGVSVTTSLGELDAPQVIVATDPPSAARLLGEDLPYGSVSSTYLYYTADAPIDPQFRLLLNPVGGLNNTALINNAQWLSHLIPERAPAGQHLLTVTVLGNPELDDAALDTAVRAELSVWYGVRVSLLRTLAVERIAHAQYPQPPDYAAHLPGHATRWPGVLLAGEITSMSGIQGAMESGEKAAAIVLGDLATMSRPRGA</sequence>
<dbReference type="PANTHER" id="PTHR42841">
    <property type="entry name" value="AMINE OXIDASE"/>
    <property type="match status" value="1"/>
</dbReference>
<organism evidence="2 3">
    <name type="scientific">Deinococcus rubellus</name>
    <dbReference type="NCBI Taxonomy" id="1889240"/>
    <lineage>
        <taxon>Bacteria</taxon>
        <taxon>Thermotogati</taxon>
        <taxon>Deinococcota</taxon>
        <taxon>Deinococci</taxon>
        <taxon>Deinococcales</taxon>
        <taxon>Deinococcaceae</taxon>
        <taxon>Deinococcus</taxon>
    </lineage>
</organism>
<evidence type="ECO:0000313" key="2">
    <source>
        <dbReference type="EMBL" id="UWX65660.1"/>
    </source>
</evidence>
<name>A0ABY5YKL2_9DEIO</name>
<dbReference type="Proteomes" id="UP001060261">
    <property type="component" value="Chromosome"/>
</dbReference>
<accession>A0ABY5YKL2</accession>
<dbReference type="Gene3D" id="3.50.50.60">
    <property type="entry name" value="FAD/NAD(P)-binding domain"/>
    <property type="match status" value="1"/>
</dbReference>
<feature type="domain" description="Amine oxidase" evidence="1">
    <location>
        <begin position="1"/>
        <end position="404"/>
    </location>
</feature>
<keyword evidence="3" id="KW-1185">Reference proteome</keyword>
<dbReference type="InterPro" id="IPR036188">
    <property type="entry name" value="FAD/NAD-bd_sf"/>
</dbReference>
<reference evidence="2" key="1">
    <citation type="submission" date="2022-09" db="EMBL/GenBank/DDBJ databases">
        <title>genome sequence of Deinococcus rubellus.</title>
        <authorList>
            <person name="Srinivasan S."/>
        </authorList>
    </citation>
    <scope>NUCLEOTIDE SEQUENCE</scope>
    <source>
        <strain evidence="2">Ant6</strain>
    </source>
</reference>
<proteinExistence type="predicted"/>
<gene>
    <name evidence="2" type="ORF">N0D28_13590</name>
</gene>
<evidence type="ECO:0000313" key="3">
    <source>
        <dbReference type="Proteomes" id="UP001060261"/>
    </source>
</evidence>
<dbReference type="Gene3D" id="3.90.660.20">
    <property type="entry name" value="Protoporphyrinogen oxidase, mitochondrial, domain 2"/>
    <property type="match status" value="1"/>
</dbReference>
<dbReference type="InterPro" id="IPR002937">
    <property type="entry name" value="Amino_oxidase"/>
</dbReference>
<dbReference type="Gene3D" id="1.10.3110.10">
    <property type="entry name" value="protoporphyrinogen ix oxidase, domain 3"/>
    <property type="match status" value="1"/>
</dbReference>
<dbReference type="Pfam" id="PF01593">
    <property type="entry name" value="Amino_oxidase"/>
    <property type="match status" value="1"/>
</dbReference>